<accession>A0ABN6F5D9</accession>
<evidence type="ECO:0000313" key="1">
    <source>
        <dbReference type="EMBL" id="BCS96234.1"/>
    </source>
</evidence>
<proteinExistence type="predicted"/>
<organism evidence="1 2">
    <name type="scientific">Desulfoluna limicola</name>
    <dbReference type="NCBI Taxonomy" id="2810562"/>
    <lineage>
        <taxon>Bacteria</taxon>
        <taxon>Pseudomonadati</taxon>
        <taxon>Thermodesulfobacteriota</taxon>
        <taxon>Desulfobacteria</taxon>
        <taxon>Desulfobacterales</taxon>
        <taxon>Desulfolunaceae</taxon>
        <taxon>Desulfoluna</taxon>
    </lineage>
</organism>
<dbReference type="Proteomes" id="UP001320148">
    <property type="component" value="Chromosome"/>
</dbReference>
<name>A0ABN6F5D9_9BACT</name>
<dbReference type="EMBL" id="AP024488">
    <property type="protein sequence ID" value="BCS96234.1"/>
    <property type="molecule type" value="Genomic_DNA"/>
</dbReference>
<reference evidence="1 2" key="1">
    <citation type="submission" date="2021-02" db="EMBL/GenBank/DDBJ databases">
        <title>Complete genome of Desulfoluna sp. strain ASN36.</title>
        <authorList>
            <person name="Takahashi A."/>
            <person name="Kojima H."/>
            <person name="Fukui M."/>
        </authorList>
    </citation>
    <scope>NUCLEOTIDE SEQUENCE [LARGE SCALE GENOMIC DNA]</scope>
    <source>
        <strain evidence="1 2">ASN36</strain>
    </source>
</reference>
<dbReference type="RefSeq" id="WP_236892572.1">
    <property type="nucleotide sequence ID" value="NZ_AP024488.1"/>
</dbReference>
<evidence type="ECO:0008006" key="3">
    <source>
        <dbReference type="Google" id="ProtNLM"/>
    </source>
</evidence>
<sequence>MSTAIQATGVVGWVNRSGRMFGYIESNCGKEICFNEASLAPGEPFEVCIGEPVVFLIAKNEFGEMAFRMQRR</sequence>
<gene>
    <name evidence="1" type="ORF">DSLASN_18660</name>
</gene>
<protein>
    <recommendedName>
        <fullName evidence="3">CSD domain-containing protein</fullName>
    </recommendedName>
</protein>
<evidence type="ECO:0000313" key="2">
    <source>
        <dbReference type="Proteomes" id="UP001320148"/>
    </source>
</evidence>
<keyword evidence="2" id="KW-1185">Reference proteome</keyword>